<dbReference type="Gene3D" id="3.90.1720.80">
    <property type="match status" value="1"/>
</dbReference>
<dbReference type="EMBL" id="BAABLD010000017">
    <property type="protein sequence ID" value="GAA5172770.1"/>
    <property type="molecule type" value="Genomic_DNA"/>
</dbReference>
<evidence type="ECO:0000313" key="2">
    <source>
        <dbReference type="Proteomes" id="UP001500547"/>
    </source>
</evidence>
<gene>
    <name evidence="1" type="ORF">GCM10025770_39480</name>
</gene>
<organism evidence="1 2">
    <name type="scientific">Viridibacterium curvum</name>
    <dbReference type="NCBI Taxonomy" id="1101404"/>
    <lineage>
        <taxon>Bacteria</taxon>
        <taxon>Pseudomonadati</taxon>
        <taxon>Pseudomonadota</taxon>
        <taxon>Betaproteobacteria</taxon>
        <taxon>Rhodocyclales</taxon>
        <taxon>Rhodocyclaceae</taxon>
        <taxon>Viridibacterium</taxon>
    </lineage>
</organism>
<evidence type="ECO:0000313" key="1">
    <source>
        <dbReference type="EMBL" id="GAA5172770.1"/>
    </source>
</evidence>
<dbReference type="Gene3D" id="4.10.280.80">
    <property type="match status" value="1"/>
</dbReference>
<comment type="caution">
    <text evidence="1">The sequence shown here is derived from an EMBL/GenBank/DDBJ whole genome shotgun (WGS) entry which is preliminary data.</text>
</comment>
<proteinExistence type="predicted"/>
<dbReference type="Proteomes" id="UP001500547">
    <property type="component" value="Unassembled WGS sequence"/>
</dbReference>
<dbReference type="RefSeq" id="WP_345534854.1">
    <property type="nucleotide sequence ID" value="NZ_BAABLD010000017.1"/>
</dbReference>
<accession>A0ABP9R7N5</accession>
<reference evidence="2" key="1">
    <citation type="journal article" date="2019" name="Int. J. Syst. Evol. Microbiol.">
        <title>The Global Catalogue of Microorganisms (GCM) 10K type strain sequencing project: providing services to taxonomists for standard genome sequencing and annotation.</title>
        <authorList>
            <consortium name="The Broad Institute Genomics Platform"/>
            <consortium name="The Broad Institute Genome Sequencing Center for Infectious Disease"/>
            <person name="Wu L."/>
            <person name="Ma J."/>
        </authorList>
    </citation>
    <scope>NUCLEOTIDE SEQUENCE [LARGE SCALE GENOMIC DNA]</scope>
    <source>
        <strain evidence="2">JCM 18715</strain>
    </source>
</reference>
<name>A0ABP9R7N5_9RHOO</name>
<protein>
    <submittedName>
        <fullName evidence="1">Uncharacterized protein</fullName>
    </submittedName>
</protein>
<sequence>MKPSYAALKAANFLSDTAATDLALSASNPGSINKSALRMSLTLLECGLPFMGRLPVKTGRHQGKFVEPGTTRLAEQLSMRSILGKPEIFTDAEIAKYDLSYKRGVVFFEPITGYDGGHIDLLEPANATLLCSVYGYFNCKAIWFWELA</sequence>
<keyword evidence="2" id="KW-1185">Reference proteome</keyword>
<dbReference type="InterPro" id="IPR025562">
    <property type="entry name" value="Tae4"/>
</dbReference>
<dbReference type="Pfam" id="PF14113">
    <property type="entry name" value="Tae4"/>
    <property type="match status" value="1"/>
</dbReference>